<dbReference type="PROSITE" id="PS51192">
    <property type="entry name" value="HELICASE_ATP_BIND_1"/>
    <property type="match status" value="1"/>
</dbReference>
<comment type="catalytic activity">
    <reaction evidence="18">
        <text>ATP + H2O = ADP + phosphate + H(+)</text>
        <dbReference type="Rhea" id="RHEA:13065"/>
        <dbReference type="ChEBI" id="CHEBI:15377"/>
        <dbReference type="ChEBI" id="CHEBI:15378"/>
        <dbReference type="ChEBI" id="CHEBI:30616"/>
        <dbReference type="ChEBI" id="CHEBI:43474"/>
        <dbReference type="ChEBI" id="CHEBI:456216"/>
    </reaction>
</comment>
<gene>
    <name evidence="24" type="ORF">ANIA_02087</name>
</gene>
<dbReference type="SUPFAM" id="SSF46785">
    <property type="entry name" value="Winged helix' DNA-binding domain"/>
    <property type="match status" value="1"/>
</dbReference>
<dbReference type="SUPFAM" id="SSF47819">
    <property type="entry name" value="HRDC-like"/>
    <property type="match status" value="1"/>
</dbReference>
<feature type="compositionally biased region" description="Basic residues" evidence="20">
    <location>
        <begin position="1475"/>
        <end position="1504"/>
    </location>
</feature>
<dbReference type="GO" id="GO:0006260">
    <property type="term" value="P:DNA replication"/>
    <property type="evidence" value="ECO:0000318"/>
    <property type="project" value="GO_Central"/>
</dbReference>
<evidence type="ECO:0000256" key="15">
    <source>
        <dbReference type="ARBA" id="ARBA00023242"/>
    </source>
</evidence>
<evidence type="ECO:0000313" key="24">
    <source>
        <dbReference type="EMBL" id="CBF86151.1"/>
    </source>
</evidence>
<evidence type="ECO:0000256" key="13">
    <source>
        <dbReference type="ARBA" id="ARBA00023204"/>
    </source>
</evidence>
<evidence type="ECO:0000313" key="25">
    <source>
        <dbReference type="Proteomes" id="UP000000560"/>
    </source>
</evidence>
<dbReference type="Pfam" id="PF16124">
    <property type="entry name" value="RecQ_Zn_bind"/>
    <property type="match status" value="1"/>
</dbReference>
<dbReference type="FunFam" id="1.10.150.80:FF:000020">
    <property type="entry name" value="RecQ family helicase MusN"/>
    <property type="match status" value="1"/>
</dbReference>
<evidence type="ECO:0000256" key="3">
    <source>
        <dbReference type="ARBA" id="ARBA00005446"/>
    </source>
</evidence>
<dbReference type="FunFam" id="1.10.10.10:FF:000495">
    <property type="entry name" value="RecQ family helicase MusN"/>
    <property type="match status" value="1"/>
</dbReference>
<dbReference type="InterPro" id="IPR032284">
    <property type="entry name" value="RecQ_Zn-bd"/>
</dbReference>
<dbReference type="EC" id="5.6.2.4" evidence="17"/>
<dbReference type="InParanoid" id="G5EB35"/>
<dbReference type="PROSITE" id="PS00690">
    <property type="entry name" value="DEAH_ATP_HELICASE"/>
    <property type="match status" value="1"/>
</dbReference>
<dbReference type="InterPro" id="IPR014001">
    <property type="entry name" value="Helicase_ATP-bd"/>
</dbReference>
<dbReference type="GO" id="GO:0005694">
    <property type="term" value="C:chromosome"/>
    <property type="evidence" value="ECO:0000318"/>
    <property type="project" value="GO_Central"/>
</dbReference>
<comment type="similarity">
    <text evidence="3">Belongs to the helicase family. RecQ subfamily.</text>
</comment>
<dbReference type="PANTHER" id="PTHR13710">
    <property type="entry name" value="DNA HELICASE RECQ FAMILY MEMBER"/>
    <property type="match status" value="1"/>
</dbReference>
<comment type="subcellular location">
    <subcellularLocation>
        <location evidence="2">Nucleus</location>
    </subcellularLocation>
</comment>
<dbReference type="NCBIfam" id="TIGR00614">
    <property type="entry name" value="recQ_fam"/>
    <property type="match status" value="1"/>
</dbReference>
<feature type="region of interest" description="Disordered" evidence="20">
    <location>
        <begin position="1452"/>
        <end position="1534"/>
    </location>
</feature>
<feature type="compositionally biased region" description="Basic and acidic residues" evidence="20">
    <location>
        <begin position="192"/>
        <end position="202"/>
    </location>
</feature>
<keyword evidence="15" id="KW-0539">Nucleus</keyword>
<keyword evidence="10" id="KW-0862">Zinc</keyword>
<dbReference type="PROSITE" id="PS50967">
    <property type="entry name" value="HRDC"/>
    <property type="match status" value="1"/>
</dbReference>
<accession>G5EB35</accession>
<keyword evidence="7" id="KW-0227">DNA damage</keyword>
<dbReference type="OMA" id="MISKSHA"/>
<dbReference type="GeneID" id="2875310"/>
<dbReference type="Pfam" id="PF09382">
    <property type="entry name" value="RQC"/>
    <property type="match status" value="1"/>
</dbReference>
<dbReference type="GO" id="GO:0005524">
    <property type="term" value="F:ATP binding"/>
    <property type="evidence" value="ECO:0007669"/>
    <property type="project" value="UniProtKB-KW"/>
</dbReference>
<dbReference type="eggNOG" id="KOG0351">
    <property type="taxonomic scope" value="Eukaryota"/>
</dbReference>
<keyword evidence="25" id="KW-1185">Reference proteome</keyword>
<evidence type="ECO:0000256" key="5">
    <source>
        <dbReference type="ARBA" id="ARBA00022723"/>
    </source>
</evidence>
<dbReference type="GO" id="GO:0016787">
    <property type="term" value="F:hydrolase activity"/>
    <property type="evidence" value="ECO:0007669"/>
    <property type="project" value="UniProtKB-KW"/>
</dbReference>
<keyword evidence="9" id="KW-0347">Helicase</keyword>
<dbReference type="SUPFAM" id="SSF52540">
    <property type="entry name" value="P-loop containing nucleoside triphosphate hydrolases"/>
    <property type="match status" value="1"/>
</dbReference>
<feature type="region of interest" description="Disordered" evidence="20">
    <location>
        <begin position="318"/>
        <end position="380"/>
    </location>
</feature>
<dbReference type="InterPro" id="IPR044876">
    <property type="entry name" value="HRDC_dom_sf"/>
</dbReference>
<dbReference type="KEGG" id="ani:ANIA_02087"/>
<evidence type="ECO:0000259" key="22">
    <source>
        <dbReference type="PROSITE" id="PS51192"/>
    </source>
</evidence>
<keyword evidence="8" id="KW-0378">Hydrolase</keyword>
<evidence type="ECO:0000256" key="12">
    <source>
        <dbReference type="ARBA" id="ARBA00023125"/>
    </source>
</evidence>
<dbReference type="SMART" id="SM00490">
    <property type="entry name" value="HELICc"/>
    <property type="match status" value="1"/>
</dbReference>
<accession>C8VLR5</accession>
<feature type="domain" description="Helicase C-terminal" evidence="23">
    <location>
        <begin position="914"/>
        <end position="1066"/>
    </location>
</feature>
<dbReference type="InterPro" id="IPR002464">
    <property type="entry name" value="DNA/RNA_helicase_DEAH_CS"/>
</dbReference>
<evidence type="ECO:0000256" key="11">
    <source>
        <dbReference type="ARBA" id="ARBA00022840"/>
    </source>
</evidence>
<dbReference type="GO" id="GO:0000724">
    <property type="term" value="P:double-strand break repair via homologous recombination"/>
    <property type="evidence" value="ECO:0000318"/>
    <property type="project" value="GO_Central"/>
</dbReference>
<comment type="catalytic activity">
    <reaction evidence="16">
        <text>Couples ATP hydrolysis with the unwinding of duplex DNA by translocating in the 3'-5' direction.</text>
        <dbReference type="EC" id="5.6.2.4"/>
    </reaction>
</comment>
<dbReference type="InterPro" id="IPR011545">
    <property type="entry name" value="DEAD/DEAH_box_helicase_dom"/>
</dbReference>
<dbReference type="GO" id="GO:0005634">
    <property type="term" value="C:nucleus"/>
    <property type="evidence" value="ECO:0000318"/>
    <property type="project" value="GO_Central"/>
</dbReference>
<dbReference type="GO" id="GO:0043138">
    <property type="term" value="F:3'-5' DNA helicase activity"/>
    <property type="evidence" value="ECO:0000318"/>
    <property type="project" value="GO_Central"/>
</dbReference>
<sequence>MTRSNLKTHLKWLLDQGPSLYPVLTPLAWDTHVNPTGSQNNPVPILNLIESHQELSIKDSQPILESAINDPAGNVIDIESDKDMPRLMLDHGLSASKPRMLSAEELHNSARKASKSSSVRQEVSQTPRNKMVEELPSTIPSFRDRKEQAIPPVRPKRKLDIPSSFQDIDTIDLTEDFDSNALSSEIRKEFDELHRRQTEDAAPRTNLTNKRGKKRKSDEEASDFLPLREPTRRACSPPVSSKTVQSDRYISNFVPRAILRDEVPAFRQKKQEDSHLTAPDRAVSVAESDVESIGSLFDLVETKQSSPYVTKKSLYAALPSEEHSSTQQPSLPPSPEPEEPISPDSMDIPETARSTALCPGSTKPHSSHALLPPQSDAEPRNQGVERFLQVPAESLRRLVTCLEDTIKKNSGIVYQGMLNGENTSELHAIVSKNGTLTAQIRAVKALTAQKSAYLSREAESKALKDVIMHALNQGTSDVLPKIEQQKELTSQLKDMEANMCLLLREADLFSVMKEFSLETREIELERLHSLPATTAPSILGGAENKSYRNSPVANNSAFRPDYDARETRLVTSNHRTSSFTGSLGIPEANRTKNHEVTSDNETTFTGKMGSTLPPVEDSDDFDMDVLDEDILEAADNCQEEQPFTKDRHEPCSRPVFAETSGNVRRLPATQKSQTHGTLWGQHPWTKDVKIALKERFHLRGFRPNQLEAIDSTLSGKDTFVLMPTGGGKSLCYQLPSVISSGSTRGVTLVISPLLSLMQDQVSHLRQNKIKAYLINGDTPSEERQWIMSTLSSHNPETHIELLYITPEMISKSHALTDRIEKLCSIQKLARVVIDEAHCVSQWGHDFRPDYKQIGAFRARIPGVPLMALTATATENVKVDVIHNLRMQGCEVFTQSFNRPNLTYEVRRKGKHAELLDSIADTIKSTYRNKCGIVYCLSRNTCEKVAEALRTNYSIKAEHYHAGLDAETRARTQQRWQAGDVHVIVATIAFGMGIDKPDVRFVIHHSIPKSLEGYYQETGRAGRDGRRSGCYLYFSHRDVSTMQSMIEKNEDSDDVQKGRQTRMLNDVVKYCENANDCRRVQILAYFSESFKRQDCNASCDNCKSGDTFEVQDFSEHASAAIKIVRYFQERNERATLSYCVNIFRGTTKSFRSPEHREAPSFGDGSGIAVGDAERLFRKLHSERALTEENIVNRGNFPIQYVKLGPRASDFESGRRRLRLDVRVSHDGSGRPRGDVGRNYLPQSTNVSSPVRSANRRRLERYRHVDSAANESDTDVDSDGFEKVRIAGRDERKKKIIPGPPITQGDRFDQLDHLHRAVAEDFMVYAKNYCQEVVMDKGLRNQPFSDTILREMVMVFPKGKNKGEMLQIPNIDPDKVHRYGDKILKLLRDTKQRLSELKQAGDDVDGVVPDPNHHNVVNISDDEFSDADDVFMYEDDILQPDDTIITSEYFSKSQQPFQDDSGDEYHPSPKSSISKSQKQKNTSKRPPRRKSGGAKQRAKGTRKPKTSSRSQGRSNSRKETKGRQKQPTGQIGMMPI</sequence>
<dbReference type="GO" id="GO:0046872">
    <property type="term" value="F:metal ion binding"/>
    <property type="evidence" value="ECO:0007669"/>
    <property type="project" value="UniProtKB-KW"/>
</dbReference>
<evidence type="ECO:0000256" key="2">
    <source>
        <dbReference type="ARBA" id="ARBA00004123"/>
    </source>
</evidence>
<name>G5EB35_EMENI</name>
<dbReference type="PANTHER" id="PTHR13710:SF153">
    <property type="entry name" value="RECQ-LIKE DNA HELICASE BLM"/>
    <property type="match status" value="1"/>
</dbReference>
<dbReference type="InterPro" id="IPR036390">
    <property type="entry name" value="WH_DNA-bd_sf"/>
</dbReference>
<keyword evidence="11" id="KW-0067">ATP-binding</keyword>
<dbReference type="PROSITE" id="PS51194">
    <property type="entry name" value="HELICASE_CTER"/>
    <property type="match status" value="1"/>
</dbReference>
<evidence type="ECO:0000256" key="6">
    <source>
        <dbReference type="ARBA" id="ARBA00022741"/>
    </source>
</evidence>
<dbReference type="InterPro" id="IPR027417">
    <property type="entry name" value="P-loop_NTPase"/>
</dbReference>
<evidence type="ECO:0000256" key="18">
    <source>
        <dbReference type="ARBA" id="ARBA00049360"/>
    </source>
</evidence>
<keyword evidence="4" id="KW-0235">DNA replication</keyword>
<dbReference type="GO" id="GO:0003677">
    <property type="term" value="F:DNA binding"/>
    <property type="evidence" value="ECO:0007669"/>
    <property type="project" value="UniProtKB-KW"/>
</dbReference>
<protein>
    <recommendedName>
        <fullName evidence="19">RecQ-like DNA helicase BLM</fullName>
        <ecNumber evidence="17">5.6.2.4</ecNumber>
    </recommendedName>
</protein>
<dbReference type="Pfam" id="PF00270">
    <property type="entry name" value="DEAD"/>
    <property type="match status" value="1"/>
</dbReference>
<feature type="compositionally biased region" description="Basic and acidic residues" evidence="20">
    <location>
        <begin position="1223"/>
        <end position="1234"/>
    </location>
</feature>
<dbReference type="GO" id="GO:0009378">
    <property type="term" value="F:four-way junction helicase activity"/>
    <property type="evidence" value="ECO:0000318"/>
    <property type="project" value="GO_Central"/>
</dbReference>
<feature type="domain" description="HRDC" evidence="21">
    <location>
        <begin position="1310"/>
        <end position="1395"/>
    </location>
</feature>
<feature type="region of interest" description="Disordered" evidence="20">
    <location>
        <begin position="192"/>
        <end position="245"/>
    </location>
</feature>
<comment type="cofactor">
    <cofactor evidence="1">
        <name>Zn(2+)</name>
        <dbReference type="ChEBI" id="CHEBI:29105"/>
    </cofactor>
</comment>
<evidence type="ECO:0000256" key="10">
    <source>
        <dbReference type="ARBA" id="ARBA00022833"/>
    </source>
</evidence>
<dbReference type="InterPro" id="IPR010997">
    <property type="entry name" value="HRDC-like_sf"/>
</dbReference>
<feature type="region of interest" description="Disordered" evidence="20">
    <location>
        <begin position="534"/>
        <end position="555"/>
    </location>
</feature>
<keyword evidence="5" id="KW-0479">Metal-binding</keyword>
<evidence type="ECO:0000256" key="19">
    <source>
        <dbReference type="ARBA" id="ARBA00073450"/>
    </source>
</evidence>
<proteinExistence type="inferred from homology"/>
<keyword evidence="12" id="KW-0238">DNA-binding</keyword>
<keyword evidence="6" id="KW-0547">Nucleotide-binding</keyword>
<dbReference type="InterPro" id="IPR036388">
    <property type="entry name" value="WH-like_DNA-bd_sf"/>
</dbReference>
<evidence type="ECO:0000256" key="8">
    <source>
        <dbReference type="ARBA" id="ARBA00022801"/>
    </source>
</evidence>
<organism evidence="24 25">
    <name type="scientific">Emericella nidulans (strain FGSC A4 / ATCC 38163 / CBS 112.46 / NRRL 194 / M139)</name>
    <name type="common">Aspergillus nidulans</name>
    <dbReference type="NCBI Taxonomy" id="227321"/>
    <lineage>
        <taxon>Eukaryota</taxon>
        <taxon>Fungi</taxon>
        <taxon>Dikarya</taxon>
        <taxon>Ascomycota</taxon>
        <taxon>Pezizomycotina</taxon>
        <taxon>Eurotiomycetes</taxon>
        <taxon>Eurotiomycetidae</taxon>
        <taxon>Eurotiales</taxon>
        <taxon>Aspergillaceae</taxon>
        <taxon>Aspergillus</taxon>
        <taxon>Aspergillus subgen. Nidulantes</taxon>
    </lineage>
</organism>
<feature type="region of interest" description="Disordered" evidence="20">
    <location>
        <begin position="1223"/>
        <end position="1253"/>
    </location>
</feature>
<dbReference type="Proteomes" id="UP000000560">
    <property type="component" value="Chromosome VII"/>
</dbReference>
<dbReference type="STRING" id="227321.G5EB35"/>
<keyword evidence="14" id="KW-0413">Isomerase</keyword>
<feature type="region of interest" description="Disordered" evidence="20">
    <location>
        <begin position="106"/>
        <end position="128"/>
    </location>
</feature>
<evidence type="ECO:0000259" key="23">
    <source>
        <dbReference type="PROSITE" id="PS51194"/>
    </source>
</evidence>
<evidence type="ECO:0000256" key="16">
    <source>
        <dbReference type="ARBA" id="ARBA00034617"/>
    </source>
</evidence>
<evidence type="ECO:0000256" key="7">
    <source>
        <dbReference type="ARBA" id="ARBA00022763"/>
    </source>
</evidence>
<evidence type="ECO:0000256" key="9">
    <source>
        <dbReference type="ARBA" id="ARBA00022806"/>
    </source>
</evidence>
<evidence type="ECO:0000256" key="4">
    <source>
        <dbReference type="ARBA" id="ARBA00022705"/>
    </source>
</evidence>
<dbReference type="InterPro" id="IPR002121">
    <property type="entry name" value="HRDC_dom"/>
</dbReference>
<keyword evidence="13" id="KW-0234">DNA repair</keyword>
<evidence type="ECO:0000256" key="17">
    <source>
        <dbReference type="ARBA" id="ARBA00034808"/>
    </source>
</evidence>
<dbReference type="HOGENOM" id="CLU_001103_16_3_1"/>
<dbReference type="SMART" id="SM00956">
    <property type="entry name" value="RQC"/>
    <property type="match status" value="1"/>
</dbReference>
<reference evidence="25" key="1">
    <citation type="journal article" date="2005" name="Nature">
        <title>Sequencing of Aspergillus nidulans and comparative analysis with A. fumigatus and A. oryzae.</title>
        <authorList>
            <person name="Galagan J.E."/>
            <person name="Calvo S.E."/>
            <person name="Cuomo C."/>
            <person name="Ma L.J."/>
            <person name="Wortman J.R."/>
            <person name="Batzoglou S."/>
            <person name="Lee S.I."/>
            <person name="Basturkmen M."/>
            <person name="Spevak C.C."/>
            <person name="Clutterbuck J."/>
            <person name="Kapitonov V."/>
            <person name="Jurka J."/>
            <person name="Scazzocchio C."/>
            <person name="Farman M."/>
            <person name="Butler J."/>
            <person name="Purcell S."/>
            <person name="Harris S."/>
            <person name="Braus G.H."/>
            <person name="Draht O."/>
            <person name="Busch S."/>
            <person name="D'Enfert C."/>
            <person name="Bouchier C."/>
            <person name="Goldman G.H."/>
            <person name="Bell-Pedersen D."/>
            <person name="Griffiths-Jones S."/>
            <person name="Doonan J.H."/>
            <person name="Yu J."/>
            <person name="Vienken K."/>
            <person name="Pain A."/>
            <person name="Freitag M."/>
            <person name="Selker E.U."/>
            <person name="Archer D.B."/>
            <person name="Penalva M.A."/>
            <person name="Oakley B.R."/>
            <person name="Momany M."/>
            <person name="Tanaka T."/>
            <person name="Kumagai T."/>
            <person name="Asai K."/>
            <person name="Machida M."/>
            <person name="Nierman W.C."/>
            <person name="Denning D.W."/>
            <person name="Caddick M."/>
            <person name="Hynes M."/>
            <person name="Paoletti M."/>
            <person name="Fischer R."/>
            <person name="Miller B."/>
            <person name="Dyer P."/>
            <person name="Sachs M.S."/>
            <person name="Osmani S.A."/>
            <person name="Birren B.W."/>
        </authorList>
    </citation>
    <scope>NUCLEOTIDE SEQUENCE [LARGE SCALE GENOMIC DNA]</scope>
    <source>
        <strain evidence="25">FGSC A4 / ATCC 38163 / CBS 112.46 / NRRL 194 / M139</strain>
    </source>
</reference>
<evidence type="ECO:0000259" key="21">
    <source>
        <dbReference type="PROSITE" id="PS50967"/>
    </source>
</evidence>
<dbReference type="EMBL" id="BN001307">
    <property type="protein sequence ID" value="CBF86151.1"/>
    <property type="molecule type" value="Genomic_DNA"/>
</dbReference>
<evidence type="ECO:0000256" key="14">
    <source>
        <dbReference type="ARBA" id="ARBA00023235"/>
    </source>
</evidence>
<dbReference type="Gene3D" id="3.40.50.300">
    <property type="entry name" value="P-loop containing nucleotide triphosphate hydrolases"/>
    <property type="match status" value="2"/>
</dbReference>
<dbReference type="FunFam" id="3.40.50.300:FF:000340">
    <property type="entry name" value="Bloom syndrome, RecQ helicase"/>
    <property type="match status" value="1"/>
</dbReference>
<dbReference type="Gene3D" id="1.10.10.10">
    <property type="entry name" value="Winged helix-like DNA-binding domain superfamily/Winged helix DNA-binding domain"/>
    <property type="match status" value="1"/>
</dbReference>
<evidence type="ECO:0000256" key="20">
    <source>
        <dbReference type="SAM" id="MobiDB-lite"/>
    </source>
</evidence>
<dbReference type="FunFam" id="3.40.50.300:FF:000537">
    <property type="entry name" value="Bloom syndrome RecQ-like helicase"/>
    <property type="match status" value="1"/>
</dbReference>
<evidence type="ECO:0000256" key="1">
    <source>
        <dbReference type="ARBA" id="ARBA00001947"/>
    </source>
</evidence>
<dbReference type="GO" id="GO:0005737">
    <property type="term" value="C:cytoplasm"/>
    <property type="evidence" value="ECO:0000318"/>
    <property type="project" value="GO_Central"/>
</dbReference>
<dbReference type="InterPro" id="IPR004589">
    <property type="entry name" value="DNA_helicase_ATP-dep_RecQ"/>
</dbReference>
<feature type="domain" description="Helicase ATP-binding" evidence="22">
    <location>
        <begin position="709"/>
        <end position="890"/>
    </location>
</feature>
<dbReference type="CDD" id="cd18794">
    <property type="entry name" value="SF2_C_RecQ"/>
    <property type="match status" value="1"/>
</dbReference>
<dbReference type="RefSeq" id="XP_659691.1">
    <property type="nucleotide sequence ID" value="XM_654599.2"/>
</dbReference>
<dbReference type="InterPro" id="IPR001650">
    <property type="entry name" value="Helicase_C-like"/>
</dbReference>
<feature type="compositionally biased region" description="Polar residues" evidence="20">
    <location>
        <begin position="1239"/>
        <end position="1250"/>
    </location>
</feature>
<dbReference type="OrthoDB" id="10261556at2759"/>
<feature type="region of interest" description="Disordered" evidence="20">
    <location>
        <begin position="595"/>
        <end position="617"/>
    </location>
</feature>
<reference evidence="25" key="2">
    <citation type="journal article" date="2009" name="Fungal Genet. Biol.">
        <title>The 2008 update of the Aspergillus nidulans genome annotation: a community effort.</title>
        <authorList>
            <person name="Wortman J.R."/>
            <person name="Gilsenan J.M."/>
            <person name="Joardar V."/>
            <person name="Deegan J."/>
            <person name="Clutterbuck J."/>
            <person name="Andersen M.R."/>
            <person name="Archer D."/>
            <person name="Bencina M."/>
            <person name="Braus G."/>
            <person name="Coutinho P."/>
            <person name="von Dohren H."/>
            <person name="Doonan J."/>
            <person name="Driessen A.J."/>
            <person name="Durek P."/>
            <person name="Espeso E."/>
            <person name="Fekete E."/>
            <person name="Flipphi M."/>
            <person name="Estrada C.G."/>
            <person name="Geysens S."/>
            <person name="Goldman G."/>
            <person name="de Groot P.W."/>
            <person name="Hansen K."/>
            <person name="Harris S.D."/>
            <person name="Heinekamp T."/>
            <person name="Helmstaedt K."/>
            <person name="Henrissat B."/>
            <person name="Hofmann G."/>
            <person name="Homan T."/>
            <person name="Horio T."/>
            <person name="Horiuchi H."/>
            <person name="James S."/>
            <person name="Jones M."/>
            <person name="Karaffa L."/>
            <person name="Karanyi Z."/>
            <person name="Kato M."/>
            <person name="Keller N."/>
            <person name="Kelly D.E."/>
            <person name="Kiel J.A."/>
            <person name="Kim J.M."/>
            <person name="van der Klei I.J."/>
            <person name="Klis F.M."/>
            <person name="Kovalchuk A."/>
            <person name="Krasevec N."/>
            <person name="Kubicek C.P."/>
            <person name="Liu B."/>
            <person name="Maccabe A."/>
            <person name="Meyer V."/>
            <person name="Mirabito P."/>
            <person name="Miskei M."/>
            <person name="Mos M."/>
            <person name="Mullins J."/>
            <person name="Nelson D.R."/>
            <person name="Nielsen J."/>
            <person name="Oakley B.R."/>
            <person name="Osmani S.A."/>
            <person name="Pakula T."/>
            <person name="Paszewski A."/>
            <person name="Paulsen I."/>
            <person name="Pilsyk S."/>
            <person name="Pocsi I."/>
            <person name="Punt P.J."/>
            <person name="Ram A.F."/>
            <person name="Ren Q."/>
            <person name="Robellet X."/>
            <person name="Robson G."/>
            <person name="Seiboth B."/>
            <person name="van Solingen P."/>
            <person name="Specht T."/>
            <person name="Sun J."/>
            <person name="Taheri-Talesh N."/>
            <person name="Takeshita N."/>
            <person name="Ussery D."/>
            <person name="vanKuyk P.A."/>
            <person name="Visser H."/>
            <person name="van de Vondervoort P.J."/>
            <person name="de Vries R.P."/>
            <person name="Walton J."/>
            <person name="Xiang X."/>
            <person name="Xiong Y."/>
            <person name="Zeng A.P."/>
            <person name="Brandt B.W."/>
            <person name="Cornell M.J."/>
            <person name="van den Hondel C.A."/>
            <person name="Visser J."/>
            <person name="Oliver S.G."/>
            <person name="Turner G."/>
        </authorList>
    </citation>
    <scope>GENOME REANNOTATION</scope>
    <source>
        <strain evidence="25">FGSC A4 / ATCC 38163 / CBS 112.46 / NRRL 194 / M139</strain>
    </source>
</reference>
<dbReference type="Gene3D" id="1.10.150.80">
    <property type="entry name" value="HRDC domain"/>
    <property type="match status" value="1"/>
</dbReference>
<dbReference type="InterPro" id="IPR018982">
    <property type="entry name" value="RQC_domain"/>
</dbReference>
<dbReference type="SMART" id="SM00487">
    <property type="entry name" value="DEXDc"/>
    <property type="match status" value="1"/>
</dbReference>
<dbReference type="CDD" id="cd17920">
    <property type="entry name" value="DEXHc_RecQ"/>
    <property type="match status" value="1"/>
</dbReference>
<dbReference type="Pfam" id="PF00271">
    <property type="entry name" value="Helicase_C"/>
    <property type="match status" value="1"/>
</dbReference>